<dbReference type="InterPro" id="IPR027417">
    <property type="entry name" value="P-loop_NTPase"/>
</dbReference>
<evidence type="ECO:0000256" key="5">
    <source>
        <dbReference type="HAMAP-Rule" id="MF_00376"/>
    </source>
</evidence>
<dbReference type="EC" id="2.7.1.24" evidence="5 6"/>
<evidence type="ECO:0000313" key="8">
    <source>
        <dbReference type="Proteomes" id="UP001500507"/>
    </source>
</evidence>
<feature type="binding site" evidence="5">
    <location>
        <begin position="11"/>
        <end position="16"/>
    </location>
    <ligand>
        <name>ATP</name>
        <dbReference type="ChEBI" id="CHEBI:30616"/>
    </ligand>
</feature>
<dbReference type="PROSITE" id="PS51219">
    <property type="entry name" value="DPCK"/>
    <property type="match status" value="1"/>
</dbReference>
<evidence type="ECO:0000256" key="4">
    <source>
        <dbReference type="ARBA" id="ARBA00022993"/>
    </source>
</evidence>
<evidence type="ECO:0000313" key="7">
    <source>
        <dbReference type="EMBL" id="GAA0871653.1"/>
    </source>
</evidence>
<dbReference type="InterPro" id="IPR001977">
    <property type="entry name" value="Depp_CoAkinase"/>
</dbReference>
<keyword evidence="5" id="KW-0963">Cytoplasm</keyword>
<comment type="caution">
    <text evidence="7">The sequence shown here is derived from an EMBL/GenBank/DDBJ whole genome shotgun (WGS) entry which is preliminary data.</text>
</comment>
<comment type="pathway">
    <text evidence="5">Cofactor biosynthesis; coenzyme A biosynthesis; CoA from (R)-pantothenate: step 5/5.</text>
</comment>
<comment type="similarity">
    <text evidence="1 5">Belongs to the CoaE family.</text>
</comment>
<dbReference type="HAMAP" id="MF_00376">
    <property type="entry name" value="Dephospho_CoA_kinase"/>
    <property type="match status" value="1"/>
</dbReference>
<reference evidence="8" key="1">
    <citation type="journal article" date="2019" name="Int. J. Syst. Evol. Microbiol.">
        <title>The Global Catalogue of Microorganisms (GCM) 10K type strain sequencing project: providing services to taxonomists for standard genome sequencing and annotation.</title>
        <authorList>
            <consortium name="The Broad Institute Genomics Platform"/>
            <consortium name="The Broad Institute Genome Sequencing Center for Infectious Disease"/>
            <person name="Wu L."/>
            <person name="Ma J."/>
        </authorList>
    </citation>
    <scope>NUCLEOTIDE SEQUENCE [LARGE SCALE GENOMIC DNA]</scope>
    <source>
        <strain evidence="8">JCM 16082</strain>
    </source>
</reference>
<sequence>MIIVGLTGGIGSGKTTVAAMFAAYGVPVYIADDEAKKLMNSDPDLITEIISLFGNDAYEDGQLNRRFLADKIFTNESLRAQMNALVHPAVHRHFEAWKKQQDYPYVIYEAAILIENGGYKNCDYVILIVADKTLKMNRLKERDDSSTAQIEARMNAQWSDERKKAYVNFTLQNTTLDHLKSQVEYLHQMLLSME</sequence>
<dbReference type="SUPFAM" id="SSF52540">
    <property type="entry name" value="P-loop containing nucleoside triphosphate hydrolases"/>
    <property type="match status" value="1"/>
</dbReference>
<dbReference type="Proteomes" id="UP001500507">
    <property type="component" value="Unassembled WGS sequence"/>
</dbReference>
<comment type="catalytic activity">
    <reaction evidence="5">
        <text>3'-dephospho-CoA + ATP = ADP + CoA + H(+)</text>
        <dbReference type="Rhea" id="RHEA:18245"/>
        <dbReference type="ChEBI" id="CHEBI:15378"/>
        <dbReference type="ChEBI" id="CHEBI:30616"/>
        <dbReference type="ChEBI" id="CHEBI:57287"/>
        <dbReference type="ChEBI" id="CHEBI:57328"/>
        <dbReference type="ChEBI" id="CHEBI:456216"/>
        <dbReference type="EC" id="2.7.1.24"/>
    </reaction>
</comment>
<keyword evidence="5" id="KW-0808">Transferase</keyword>
<evidence type="ECO:0000256" key="1">
    <source>
        <dbReference type="ARBA" id="ARBA00009018"/>
    </source>
</evidence>
<gene>
    <name evidence="5 7" type="primary">coaE</name>
    <name evidence="7" type="ORF">GCM10009117_07990</name>
</gene>
<name>A0ABP3XTF3_9FLAO</name>
<proteinExistence type="inferred from homology"/>
<dbReference type="Gene3D" id="3.40.50.300">
    <property type="entry name" value="P-loop containing nucleotide triphosphate hydrolases"/>
    <property type="match status" value="1"/>
</dbReference>
<dbReference type="NCBIfam" id="TIGR00152">
    <property type="entry name" value="dephospho-CoA kinase"/>
    <property type="match status" value="1"/>
</dbReference>
<dbReference type="RefSeq" id="WP_343764187.1">
    <property type="nucleotide sequence ID" value="NZ_BAAAFG010000005.1"/>
</dbReference>
<keyword evidence="3 5" id="KW-0067">ATP-binding</keyword>
<accession>A0ABP3XTF3</accession>
<protein>
    <recommendedName>
        <fullName evidence="5 6">Dephospho-CoA kinase</fullName>
        <ecNumber evidence="5 6">2.7.1.24</ecNumber>
    </recommendedName>
    <alternativeName>
        <fullName evidence="5">Dephosphocoenzyme A kinase</fullName>
    </alternativeName>
</protein>
<keyword evidence="5 7" id="KW-0418">Kinase</keyword>
<evidence type="ECO:0000256" key="2">
    <source>
        <dbReference type="ARBA" id="ARBA00022741"/>
    </source>
</evidence>
<keyword evidence="4 5" id="KW-0173">Coenzyme A biosynthesis</keyword>
<dbReference type="PANTHER" id="PTHR10695">
    <property type="entry name" value="DEPHOSPHO-COA KINASE-RELATED"/>
    <property type="match status" value="1"/>
</dbReference>
<dbReference type="CDD" id="cd02022">
    <property type="entry name" value="DPCK"/>
    <property type="match status" value="1"/>
</dbReference>
<keyword evidence="8" id="KW-1185">Reference proteome</keyword>
<dbReference type="EMBL" id="BAAAFG010000005">
    <property type="protein sequence ID" value="GAA0871653.1"/>
    <property type="molecule type" value="Genomic_DNA"/>
</dbReference>
<evidence type="ECO:0000256" key="6">
    <source>
        <dbReference type="NCBIfam" id="TIGR00152"/>
    </source>
</evidence>
<comment type="function">
    <text evidence="5">Catalyzes the phosphorylation of the 3'-hydroxyl group of dephosphocoenzyme A to form coenzyme A.</text>
</comment>
<evidence type="ECO:0000256" key="3">
    <source>
        <dbReference type="ARBA" id="ARBA00022840"/>
    </source>
</evidence>
<organism evidence="7 8">
    <name type="scientific">Gangjinia marincola</name>
    <dbReference type="NCBI Taxonomy" id="578463"/>
    <lineage>
        <taxon>Bacteria</taxon>
        <taxon>Pseudomonadati</taxon>
        <taxon>Bacteroidota</taxon>
        <taxon>Flavobacteriia</taxon>
        <taxon>Flavobacteriales</taxon>
        <taxon>Flavobacteriaceae</taxon>
        <taxon>Gangjinia</taxon>
    </lineage>
</organism>
<keyword evidence="2 5" id="KW-0547">Nucleotide-binding</keyword>
<dbReference type="PANTHER" id="PTHR10695:SF46">
    <property type="entry name" value="BIFUNCTIONAL COENZYME A SYNTHASE-RELATED"/>
    <property type="match status" value="1"/>
</dbReference>
<dbReference type="Pfam" id="PF01121">
    <property type="entry name" value="CoaE"/>
    <property type="match status" value="1"/>
</dbReference>
<dbReference type="GO" id="GO:0016301">
    <property type="term" value="F:kinase activity"/>
    <property type="evidence" value="ECO:0007669"/>
    <property type="project" value="UniProtKB-KW"/>
</dbReference>
<comment type="subcellular location">
    <subcellularLocation>
        <location evidence="5">Cytoplasm</location>
    </subcellularLocation>
</comment>